<dbReference type="EMBL" id="JACHMI010000001">
    <property type="protein sequence ID" value="MBB6547848.1"/>
    <property type="molecule type" value="Genomic_DNA"/>
</dbReference>
<name>A0A7X0NQN0_9ACTN</name>
<evidence type="ECO:0000256" key="2">
    <source>
        <dbReference type="SAM" id="Phobius"/>
    </source>
</evidence>
<protein>
    <submittedName>
        <fullName evidence="4">Uncharacterized protein</fullName>
    </submittedName>
</protein>
<keyword evidence="2" id="KW-0472">Membrane</keyword>
<keyword evidence="3" id="KW-0732">Signal</keyword>
<feature type="chain" id="PRO_5038492146" evidence="3">
    <location>
        <begin position="22"/>
        <end position="252"/>
    </location>
</feature>
<dbReference type="RefSeq" id="WP_185102442.1">
    <property type="nucleotide sequence ID" value="NZ_BAAAXY010000225.1"/>
</dbReference>
<proteinExistence type="predicted"/>
<feature type="region of interest" description="Disordered" evidence="1">
    <location>
        <begin position="231"/>
        <end position="252"/>
    </location>
</feature>
<keyword evidence="2" id="KW-1133">Transmembrane helix</keyword>
<feature type="region of interest" description="Disordered" evidence="1">
    <location>
        <begin position="152"/>
        <end position="175"/>
    </location>
</feature>
<feature type="transmembrane region" description="Helical" evidence="2">
    <location>
        <begin position="205"/>
        <end position="227"/>
    </location>
</feature>
<feature type="signal peptide" evidence="3">
    <location>
        <begin position="1"/>
        <end position="21"/>
    </location>
</feature>
<keyword evidence="5" id="KW-1185">Reference proteome</keyword>
<gene>
    <name evidence="4" type="ORF">HD593_002643</name>
</gene>
<evidence type="ECO:0000256" key="1">
    <source>
        <dbReference type="SAM" id="MobiDB-lite"/>
    </source>
</evidence>
<reference evidence="4 5" key="1">
    <citation type="submission" date="2020-08" db="EMBL/GenBank/DDBJ databases">
        <title>Sequencing the genomes of 1000 actinobacteria strains.</title>
        <authorList>
            <person name="Klenk H.-P."/>
        </authorList>
    </citation>
    <scope>NUCLEOTIDE SEQUENCE [LARGE SCALE GENOMIC DNA]</scope>
    <source>
        <strain evidence="4 5">DSM 43768</strain>
    </source>
</reference>
<sequence>MRKILATVIAVAALVAGGAPAAAAGGWAMTFLDPAPARFESGTSYALGFWVLQHGTHPFEGKMDPVGLRLTGEDGTRLDFKGTALPEAAHYLASVVVPDGVWKVEGVQGPFQPYEVGTLTVPGALRIKPVEPGLADAIAQGGHDYWGDVRPPGFAPGDGTAAPAPGSGTAATAVPGFGEGTAATAAAGSGGSASPSAQVGGSGGVPAYMLLLAAAGGAVVAWAALGLPVARRRRRREAEPERSPEDTIVISG</sequence>
<dbReference type="AlphaFoldDB" id="A0A7X0NQN0"/>
<keyword evidence="2" id="KW-0812">Transmembrane</keyword>
<dbReference type="Proteomes" id="UP000565579">
    <property type="component" value="Unassembled WGS sequence"/>
</dbReference>
<evidence type="ECO:0000313" key="4">
    <source>
        <dbReference type="EMBL" id="MBB6547848.1"/>
    </source>
</evidence>
<feature type="compositionally biased region" description="Basic and acidic residues" evidence="1">
    <location>
        <begin position="236"/>
        <end position="245"/>
    </location>
</feature>
<evidence type="ECO:0000256" key="3">
    <source>
        <dbReference type="SAM" id="SignalP"/>
    </source>
</evidence>
<evidence type="ECO:0000313" key="5">
    <source>
        <dbReference type="Proteomes" id="UP000565579"/>
    </source>
</evidence>
<organism evidence="4 5">
    <name type="scientific">Nonomuraea rubra</name>
    <dbReference type="NCBI Taxonomy" id="46180"/>
    <lineage>
        <taxon>Bacteria</taxon>
        <taxon>Bacillati</taxon>
        <taxon>Actinomycetota</taxon>
        <taxon>Actinomycetes</taxon>
        <taxon>Streptosporangiales</taxon>
        <taxon>Streptosporangiaceae</taxon>
        <taxon>Nonomuraea</taxon>
    </lineage>
</organism>
<comment type="caution">
    <text evidence="4">The sequence shown here is derived from an EMBL/GenBank/DDBJ whole genome shotgun (WGS) entry which is preliminary data.</text>
</comment>
<accession>A0A7X0NQN0</accession>